<evidence type="ECO:0000313" key="1">
    <source>
        <dbReference type="EMBL" id="KRY41478.1"/>
    </source>
</evidence>
<name>A0A0V1BWZ6_TRISP</name>
<keyword evidence="2" id="KW-1185">Reference proteome</keyword>
<sequence length="37" mass="4346">MEFSKNNKMFLLAFNKQLKLRASSACFCAVFSERQTR</sequence>
<comment type="caution">
    <text evidence="1">The sequence shown here is derived from an EMBL/GenBank/DDBJ whole genome shotgun (WGS) entry which is preliminary data.</text>
</comment>
<protein>
    <submittedName>
        <fullName evidence="1">Uncharacterized protein</fullName>
    </submittedName>
</protein>
<proteinExistence type="predicted"/>
<gene>
    <name evidence="1" type="ORF">T01_12524</name>
</gene>
<evidence type="ECO:0000313" key="2">
    <source>
        <dbReference type="Proteomes" id="UP000054776"/>
    </source>
</evidence>
<organism evidence="1 2">
    <name type="scientific">Trichinella spiralis</name>
    <name type="common">Trichina worm</name>
    <dbReference type="NCBI Taxonomy" id="6334"/>
    <lineage>
        <taxon>Eukaryota</taxon>
        <taxon>Metazoa</taxon>
        <taxon>Ecdysozoa</taxon>
        <taxon>Nematoda</taxon>
        <taxon>Enoplea</taxon>
        <taxon>Dorylaimia</taxon>
        <taxon>Trichinellida</taxon>
        <taxon>Trichinellidae</taxon>
        <taxon>Trichinella</taxon>
    </lineage>
</organism>
<dbReference type="AlphaFoldDB" id="A0A0V1BWZ6"/>
<dbReference type="Proteomes" id="UP000054776">
    <property type="component" value="Unassembled WGS sequence"/>
</dbReference>
<dbReference type="InParanoid" id="A0A0V1BWZ6"/>
<dbReference type="EMBL" id="JYDH01000007">
    <property type="protein sequence ID" value="KRY41478.1"/>
    <property type="molecule type" value="Genomic_DNA"/>
</dbReference>
<accession>A0A0V1BWZ6</accession>
<reference evidence="1 2" key="1">
    <citation type="submission" date="2015-01" db="EMBL/GenBank/DDBJ databases">
        <title>Evolution of Trichinella species and genotypes.</title>
        <authorList>
            <person name="Korhonen P.K."/>
            <person name="Edoardo P."/>
            <person name="Giuseppe L.R."/>
            <person name="Gasser R.B."/>
        </authorList>
    </citation>
    <scope>NUCLEOTIDE SEQUENCE [LARGE SCALE GENOMIC DNA]</scope>
    <source>
        <strain evidence="1">ISS3</strain>
    </source>
</reference>